<keyword evidence="2" id="KW-0812">Transmembrane</keyword>
<dbReference type="PROSITE" id="PS50943">
    <property type="entry name" value="HTH_CROC1"/>
    <property type="match status" value="1"/>
</dbReference>
<dbReference type="GO" id="GO:0003677">
    <property type="term" value="F:DNA binding"/>
    <property type="evidence" value="ECO:0007669"/>
    <property type="project" value="InterPro"/>
</dbReference>
<dbReference type="Gene3D" id="1.10.260.40">
    <property type="entry name" value="lambda repressor-like DNA-binding domains"/>
    <property type="match status" value="1"/>
</dbReference>
<feature type="compositionally biased region" description="Polar residues" evidence="1">
    <location>
        <begin position="193"/>
        <end position="204"/>
    </location>
</feature>
<dbReference type="PANTHER" id="PTHR34475:SF1">
    <property type="entry name" value="CYTOSKELETON PROTEIN RODZ"/>
    <property type="match status" value="1"/>
</dbReference>
<reference evidence="4" key="1">
    <citation type="submission" date="2024-06" db="EMBL/GenBank/DDBJ databases">
        <authorList>
            <person name="Fan A."/>
            <person name="Zhang F.Y."/>
            <person name="Zhang L."/>
        </authorList>
    </citation>
    <scope>NUCLEOTIDE SEQUENCE</scope>
    <source>
        <strain evidence="4">Y61</strain>
    </source>
</reference>
<dbReference type="RefSeq" id="WP_353947734.1">
    <property type="nucleotide sequence ID" value="NZ_CP159510.1"/>
</dbReference>
<accession>A0AAU8ICJ5</accession>
<dbReference type="AlphaFoldDB" id="A0AAU8ICJ5"/>
<dbReference type="Pfam" id="PF13413">
    <property type="entry name" value="HTH_25"/>
    <property type="match status" value="1"/>
</dbReference>
<dbReference type="CDD" id="cd00093">
    <property type="entry name" value="HTH_XRE"/>
    <property type="match status" value="1"/>
</dbReference>
<evidence type="ECO:0000256" key="2">
    <source>
        <dbReference type="SAM" id="Phobius"/>
    </source>
</evidence>
<proteinExistence type="predicted"/>
<gene>
    <name evidence="4" type="ORF">ABNN70_10355</name>
</gene>
<feature type="domain" description="HTH cro/C1-type" evidence="3">
    <location>
        <begin position="8"/>
        <end position="39"/>
    </location>
</feature>
<keyword evidence="2" id="KW-1133">Transmembrane helix</keyword>
<evidence type="ECO:0000313" key="4">
    <source>
        <dbReference type="EMBL" id="XCJ16092.1"/>
    </source>
</evidence>
<feature type="region of interest" description="Disordered" evidence="1">
    <location>
        <begin position="76"/>
        <end position="109"/>
    </location>
</feature>
<dbReference type="InterPro" id="IPR050400">
    <property type="entry name" value="Bact_Cytoskel_RodZ"/>
</dbReference>
<dbReference type="PANTHER" id="PTHR34475">
    <property type="match status" value="1"/>
</dbReference>
<dbReference type="EMBL" id="CP159510">
    <property type="protein sequence ID" value="XCJ16092.1"/>
    <property type="molecule type" value="Genomic_DNA"/>
</dbReference>
<dbReference type="InterPro" id="IPR001387">
    <property type="entry name" value="Cro/C1-type_HTH"/>
</dbReference>
<feature type="compositionally biased region" description="Low complexity" evidence="1">
    <location>
        <begin position="153"/>
        <end position="191"/>
    </location>
</feature>
<keyword evidence="2" id="KW-0472">Membrane</keyword>
<feature type="region of interest" description="Disordered" evidence="1">
    <location>
        <begin position="144"/>
        <end position="204"/>
    </location>
</feature>
<sequence>MSELGQALKDARENKGLTLDALQEQTKIQKRYLQAIEEGHFERLPGAFYTRAFIKSYAETVGLDFAELTEKYASEMPKVHHESSEIRTLPPDGTDDLPSRASRPGRKKPGNWSSVINKAIIIVICLIVLMIVYILISNFAGSRAEKAPDTNQGTGSSISFSGTTQSDSGSSIADSGNSQSGSSPSTSQKQSLKPEQTQENKSTYTLTGTTEFKVNIATKNGNPAWFRAKDETGKILLEGTASDAGKKSYSFDAGKVKSLSIKFGSVPNTEFRVNGQAFHFPNKNIIQTIIIKFNK</sequence>
<dbReference type="SUPFAM" id="SSF47413">
    <property type="entry name" value="lambda repressor-like DNA-binding domains"/>
    <property type="match status" value="1"/>
</dbReference>
<name>A0AAU8ICJ5_9BACL</name>
<feature type="compositionally biased region" description="Basic and acidic residues" evidence="1">
    <location>
        <begin position="76"/>
        <end position="85"/>
    </location>
</feature>
<feature type="transmembrane region" description="Helical" evidence="2">
    <location>
        <begin position="115"/>
        <end position="136"/>
    </location>
</feature>
<protein>
    <submittedName>
        <fullName evidence="4">Helix-turn-helix domain-containing protein</fullName>
    </submittedName>
</protein>
<evidence type="ECO:0000256" key="1">
    <source>
        <dbReference type="SAM" id="MobiDB-lite"/>
    </source>
</evidence>
<dbReference type="SMART" id="SM00530">
    <property type="entry name" value="HTH_XRE"/>
    <property type="match status" value="1"/>
</dbReference>
<dbReference type="InterPro" id="IPR010982">
    <property type="entry name" value="Lambda_DNA-bd_dom_sf"/>
</dbReference>
<organism evidence="4">
    <name type="scientific">Sporolactobacillus sp. Y61</name>
    <dbReference type="NCBI Taxonomy" id="3160863"/>
    <lineage>
        <taxon>Bacteria</taxon>
        <taxon>Bacillati</taxon>
        <taxon>Bacillota</taxon>
        <taxon>Bacilli</taxon>
        <taxon>Bacillales</taxon>
        <taxon>Sporolactobacillaceae</taxon>
        <taxon>Sporolactobacillus</taxon>
    </lineage>
</organism>
<evidence type="ECO:0000259" key="3">
    <source>
        <dbReference type="PROSITE" id="PS50943"/>
    </source>
</evidence>